<proteinExistence type="predicted"/>
<dbReference type="InterPro" id="IPR014322">
    <property type="entry name" value="RNA_pol_sigma-B/F/G"/>
</dbReference>
<evidence type="ECO:0000313" key="8">
    <source>
        <dbReference type="EMBL" id="TSB41851.1"/>
    </source>
</evidence>
<dbReference type="OrthoDB" id="9804285at2"/>
<dbReference type="Pfam" id="PF04545">
    <property type="entry name" value="Sigma70_r4"/>
    <property type="match status" value="1"/>
</dbReference>
<evidence type="ECO:0000259" key="6">
    <source>
        <dbReference type="Pfam" id="PF04542"/>
    </source>
</evidence>
<comment type="caution">
    <text evidence="8">The sequence shown here is derived from an EMBL/GenBank/DDBJ whole genome shotgun (WGS) entry which is preliminary data.</text>
</comment>
<dbReference type="InterPro" id="IPR000943">
    <property type="entry name" value="RNA_pol_sigma70"/>
</dbReference>
<evidence type="ECO:0000256" key="2">
    <source>
        <dbReference type="ARBA" id="ARBA00023082"/>
    </source>
</evidence>
<feature type="domain" description="RNA polymerase sigma-70 region 2" evidence="6">
    <location>
        <begin position="51"/>
        <end position="115"/>
    </location>
</feature>
<organism evidence="8 9">
    <name type="scientific">Streptomyces benahoarensis</name>
    <dbReference type="NCBI Taxonomy" id="2595054"/>
    <lineage>
        <taxon>Bacteria</taxon>
        <taxon>Bacillati</taxon>
        <taxon>Actinomycetota</taxon>
        <taxon>Actinomycetes</taxon>
        <taxon>Kitasatosporales</taxon>
        <taxon>Streptomycetaceae</taxon>
        <taxon>Streptomyces</taxon>
    </lineage>
</organism>
<dbReference type="GO" id="GO:0003677">
    <property type="term" value="F:DNA binding"/>
    <property type="evidence" value="ECO:0007669"/>
    <property type="project" value="UniProtKB-KW"/>
</dbReference>
<feature type="region of interest" description="Disordered" evidence="5">
    <location>
        <begin position="1"/>
        <end position="23"/>
    </location>
</feature>
<feature type="domain" description="RNA polymerase sigma-70 region 4" evidence="7">
    <location>
        <begin position="216"/>
        <end position="263"/>
    </location>
</feature>
<evidence type="ECO:0000256" key="4">
    <source>
        <dbReference type="ARBA" id="ARBA00023163"/>
    </source>
</evidence>
<sequence>MTIHTGRVAHQAPTGRRTPQLDPDTRAALHRLATLPDGPARTRLREEIVCAWLPMAHRLARRYSGRGESDEDLRQVAALGLLKAIDRFDPGVGTAFGAFAVPTIIGEIKRHFRDELWAVHVPRRAQELRAQVHRARQELAVRPGHATITVQDVAAHTGMPYEDVLIGLDAQKTFTALSLERPLGGEDTQQTLGDLLGQEDPALGLVDDREAAATGLRTLPERERHILYLRFYLGLTQSEIADRVGVSQMHVSRLLRRSCAYVREKALAPQS</sequence>
<dbReference type="PANTHER" id="PTHR30385:SF4">
    <property type="entry name" value="RNA POLYMERASE SIGMA-E FACTOR"/>
    <property type="match status" value="1"/>
</dbReference>
<dbReference type="InterPro" id="IPR013325">
    <property type="entry name" value="RNA_pol_sigma_r2"/>
</dbReference>
<keyword evidence="3" id="KW-0238">DNA-binding</keyword>
<evidence type="ECO:0000256" key="1">
    <source>
        <dbReference type="ARBA" id="ARBA00023015"/>
    </source>
</evidence>
<dbReference type="NCBIfam" id="TIGR02980">
    <property type="entry name" value="SigBFG"/>
    <property type="match status" value="1"/>
</dbReference>
<name>A0A553ZK58_9ACTN</name>
<dbReference type="CDD" id="cd06171">
    <property type="entry name" value="Sigma70_r4"/>
    <property type="match status" value="1"/>
</dbReference>
<dbReference type="GO" id="GO:0006352">
    <property type="term" value="P:DNA-templated transcription initiation"/>
    <property type="evidence" value="ECO:0007669"/>
    <property type="project" value="InterPro"/>
</dbReference>
<dbReference type="InterPro" id="IPR013324">
    <property type="entry name" value="RNA_pol_sigma_r3/r4-like"/>
</dbReference>
<protein>
    <submittedName>
        <fullName evidence="8">SigB/SigF/SigG family RNA polymerase sigma factor</fullName>
    </submittedName>
</protein>
<keyword evidence="2" id="KW-0731">Sigma factor</keyword>
<dbReference type="RefSeq" id="WP_143942007.1">
    <property type="nucleotide sequence ID" value="NZ_VKLS01000106.1"/>
</dbReference>
<dbReference type="SUPFAM" id="SSF88659">
    <property type="entry name" value="Sigma3 and sigma4 domains of RNA polymerase sigma factors"/>
    <property type="match status" value="2"/>
</dbReference>
<dbReference type="InterPro" id="IPR014284">
    <property type="entry name" value="RNA_pol_sigma-70_dom"/>
</dbReference>
<dbReference type="Gene3D" id="1.10.10.10">
    <property type="entry name" value="Winged helix-like DNA-binding domain superfamily/Winged helix DNA-binding domain"/>
    <property type="match status" value="2"/>
</dbReference>
<dbReference type="PANTHER" id="PTHR30385">
    <property type="entry name" value="SIGMA FACTOR F FLAGELLAR"/>
    <property type="match status" value="1"/>
</dbReference>
<dbReference type="Proteomes" id="UP000320888">
    <property type="component" value="Unassembled WGS sequence"/>
</dbReference>
<gene>
    <name evidence="8" type="ORF">FNZ23_11585</name>
</gene>
<evidence type="ECO:0000259" key="7">
    <source>
        <dbReference type="Pfam" id="PF04545"/>
    </source>
</evidence>
<dbReference type="Gene3D" id="1.20.120.1810">
    <property type="match status" value="1"/>
</dbReference>
<keyword evidence="9" id="KW-1185">Reference proteome</keyword>
<dbReference type="InterPro" id="IPR007627">
    <property type="entry name" value="RNA_pol_sigma70_r2"/>
</dbReference>
<dbReference type="Pfam" id="PF04542">
    <property type="entry name" value="Sigma70_r2"/>
    <property type="match status" value="1"/>
</dbReference>
<evidence type="ECO:0000256" key="5">
    <source>
        <dbReference type="SAM" id="MobiDB-lite"/>
    </source>
</evidence>
<dbReference type="InterPro" id="IPR036388">
    <property type="entry name" value="WH-like_DNA-bd_sf"/>
</dbReference>
<dbReference type="NCBIfam" id="TIGR02937">
    <property type="entry name" value="sigma70-ECF"/>
    <property type="match status" value="1"/>
</dbReference>
<dbReference type="GO" id="GO:0016987">
    <property type="term" value="F:sigma factor activity"/>
    <property type="evidence" value="ECO:0007669"/>
    <property type="project" value="UniProtKB-KW"/>
</dbReference>
<dbReference type="SUPFAM" id="SSF88946">
    <property type="entry name" value="Sigma2 domain of RNA polymerase sigma factors"/>
    <property type="match status" value="1"/>
</dbReference>
<dbReference type="PRINTS" id="PR00046">
    <property type="entry name" value="SIGMA70FCT"/>
</dbReference>
<keyword evidence="1" id="KW-0805">Transcription regulation</keyword>
<dbReference type="InterPro" id="IPR007630">
    <property type="entry name" value="RNA_pol_sigma70_r4"/>
</dbReference>
<dbReference type="AlphaFoldDB" id="A0A553ZK58"/>
<accession>A0A553ZK58</accession>
<evidence type="ECO:0000313" key="9">
    <source>
        <dbReference type="Proteomes" id="UP000320888"/>
    </source>
</evidence>
<dbReference type="EMBL" id="VKLS01000106">
    <property type="protein sequence ID" value="TSB41851.1"/>
    <property type="molecule type" value="Genomic_DNA"/>
</dbReference>
<reference evidence="8 9" key="1">
    <citation type="submission" date="2019-07" db="EMBL/GenBank/DDBJ databases">
        <title>Draft genome for Streptomyces benahoarensis MZ03-48.</title>
        <authorList>
            <person name="Gonzalez-Pimentel J.L."/>
        </authorList>
    </citation>
    <scope>NUCLEOTIDE SEQUENCE [LARGE SCALE GENOMIC DNA]</scope>
    <source>
        <strain evidence="8 9">MZ03-48</strain>
    </source>
</reference>
<keyword evidence="4" id="KW-0804">Transcription</keyword>
<evidence type="ECO:0000256" key="3">
    <source>
        <dbReference type="ARBA" id="ARBA00023125"/>
    </source>
</evidence>